<keyword evidence="3" id="KW-1185">Reference proteome</keyword>
<organism evidence="3">
    <name type="scientific">Melampsora larici-populina (strain 98AG31 / pathotype 3-4-7)</name>
    <name type="common">Poplar leaf rust fungus</name>
    <dbReference type="NCBI Taxonomy" id="747676"/>
    <lineage>
        <taxon>Eukaryota</taxon>
        <taxon>Fungi</taxon>
        <taxon>Dikarya</taxon>
        <taxon>Basidiomycota</taxon>
        <taxon>Pucciniomycotina</taxon>
        <taxon>Pucciniomycetes</taxon>
        <taxon>Pucciniales</taxon>
        <taxon>Melampsoraceae</taxon>
        <taxon>Melampsora</taxon>
    </lineage>
</organism>
<reference evidence="3" key="1">
    <citation type="journal article" date="2011" name="Proc. Natl. Acad. Sci. U.S.A.">
        <title>Obligate biotrophy features unraveled by the genomic analysis of rust fungi.</title>
        <authorList>
            <person name="Duplessis S."/>
            <person name="Cuomo C.A."/>
            <person name="Lin Y.-C."/>
            <person name="Aerts A."/>
            <person name="Tisserant E."/>
            <person name="Veneault-Fourrey C."/>
            <person name="Joly D.L."/>
            <person name="Hacquard S."/>
            <person name="Amselem J."/>
            <person name="Cantarel B.L."/>
            <person name="Chiu R."/>
            <person name="Coutinho P.M."/>
            <person name="Feau N."/>
            <person name="Field M."/>
            <person name="Frey P."/>
            <person name="Gelhaye E."/>
            <person name="Goldberg J."/>
            <person name="Grabherr M.G."/>
            <person name="Kodira C.D."/>
            <person name="Kohler A."/>
            <person name="Kuees U."/>
            <person name="Lindquist E.A."/>
            <person name="Lucas S.M."/>
            <person name="Mago R."/>
            <person name="Mauceli E."/>
            <person name="Morin E."/>
            <person name="Murat C."/>
            <person name="Pangilinan J.L."/>
            <person name="Park R."/>
            <person name="Pearson M."/>
            <person name="Quesneville H."/>
            <person name="Rouhier N."/>
            <person name="Sakthikumar S."/>
            <person name="Salamov A.A."/>
            <person name="Schmutz J."/>
            <person name="Selles B."/>
            <person name="Shapiro H."/>
            <person name="Tanguay P."/>
            <person name="Tuskan G.A."/>
            <person name="Henrissat B."/>
            <person name="Van de Peer Y."/>
            <person name="Rouze P."/>
            <person name="Ellis J.G."/>
            <person name="Dodds P.N."/>
            <person name="Schein J.E."/>
            <person name="Zhong S."/>
            <person name="Hamelin R.C."/>
            <person name="Grigoriev I.V."/>
            <person name="Szabo L.J."/>
            <person name="Martin F."/>
        </authorList>
    </citation>
    <scope>NUCLEOTIDE SEQUENCE [LARGE SCALE GENOMIC DNA]</scope>
    <source>
        <strain evidence="3">98AG31 / pathotype 3-4-7</strain>
    </source>
</reference>
<evidence type="ECO:0000313" key="2">
    <source>
        <dbReference type="EMBL" id="EGG04853.1"/>
    </source>
</evidence>
<dbReference type="GeneID" id="18923383"/>
<gene>
    <name evidence="2" type="ORF">MELLADRAFT_108130</name>
</gene>
<name>F4RS24_MELLP</name>
<dbReference type="HOGENOM" id="CLU_1917507_0_0_1"/>
<dbReference type="STRING" id="747676.F4RS24"/>
<dbReference type="KEGG" id="mlr:MELLADRAFT_108130"/>
<sequence>MILECRRESYEKVNYPFNLNLTDLLTDDLRAKIGPAVDVGANVTDELGGIVTCEGISADRGHYLAWVRCDATKANPNFHQASPSQASPEESEDPGQQEWYLNGKFLCGITYTGQLHSTQNGIDDADVQRVNW</sequence>
<dbReference type="EMBL" id="GL883116">
    <property type="protein sequence ID" value="EGG04853.1"/>
    <property type="molecule type" value="Genomic_DNA"/>
</dbReference>
<dbReference type="VEuPathDB" id="FungiDB:MELLADRAFT_108130"/>
<dbReference type="SUPFAM" id="SSF54001">
    <property type="entry name" value="Cysteine proteinases"/>
    <property type="match status" value="1"/>
</dbReference>
<protein>
    <submittedName>
        <fullName evidence="2">Uncharacterized protein</fullName>
    </submittedName>
</protein>
<dbReference type="AlphaFoldDB" id="F4RS24"/>
<feature type="region of interest" description="Disordered" evidence="1">
    <location>
        <begin position="77"/>
        <end position="96"/>
    </location>
</feature>
<dbReference type="InterPro" id="IPR038765">
    <property type="entry name" value="Papain-like_cys_pep_sf"/>
</dbReference>
<evidence type="ECO:0000256" key="1">
    <source>
        <dbReference type="SAM" id="MobiDB-lite"/>
    </source>
</evidence>
<dbReference type="RefSeq" id="XP_007411944.1">
    <property type="nucleotide sequence ID" value="XM_007411882.1"/>
</dbReference>
<dbReference type="OrthoDB" id="333239at2759"/>
<evidence type="ECO:0000313" key="3">
    <source>
        <dbReference type="Proteomes" id="UP000001072"/>
    </source>
</evidence>
<dbReference type="Proteomes" id="UP000001072">
    <property type="component" value="Unassembled WGS sequence"/>
</dbReference>
<dbReference type="Gene3D" id="3.90.70.10">
    <property type="entry name" value="Cysteine proteinases"/>
    <property type="match status" value="1"/>
</dbReference>
<dbReference type="InParanoid" id="F4RS24"/>
<accession>F4RS24</accession>
<proteinExistence type="predicted"/>